<dbReference type="SUPFAM" id="SSF53697">
    <property type="entry name" value="SIS domain"/>
    <property type="match status" value="1"/>
</dbReference>
<evidence type="ECO:0000259" key="2">
    <source>
        <dbReference type="PROSITE" id="PS51464"/>
    </source>
</evidence>
<reference evidence="3" key="2">
    <citation type="submission" date="2021-04" db="EMBL/GenBank/DDBJ databases">
        <authorList>
            <person name="Gilroy R."/>
        </authorList>
    </citation>
    <scope>NUCLEOTIDE SEQUENCE</scope>
    <source>
        <strain evidence="3">811</strain>
    </source>
</reference>
<proteinExistence type="predicted"/>
<evidence type="ECO:0000313" key="4">
    <source>
        <dbReference type="Proteomes" id="UP000824204"/>
    </source>
</evidence>
<reference evidence="3" key="1">
    <citation type="journal article" date="2021" name="PeerJ">
        <title>Extensive microbial diversity within the chicken gut microbiome revealed by metagenomics and culture.</title>
        <authorList>
            <person name="Gilroy R."/>
            <person name="Ravi A."/>
            <person name="Getino M."/>
            <person name="Pursley I."/>
            <person name="Horton D.L."/>
            <person name="Alikhan N.F."/>
            <person name="Baker D."/>
            <person name="Gharbi K."/>
            <person name="Hall N."/>
            <person name="Watson M."/>
            <person name="Adriaenssens E.M."/>
            <person name="Foster-Nyarko E."/>
            <person name="Jarju S."/>
            <person name="Secka A."/>
            <person name="Antonio M."/>
            <person name="Oren A."/>
            <person name="Chaudhuri R.R."/>
            <person name="La Ragione R."/>
            <person name="Hildebrand F."/>
            <person name="Pallen M.J."/>
        </authorList>
    </citation>
    <scope>NUCLEOTIDE SEQUENCE</scope>
    <source>
        <strain evidence="3">811</strain>
    </source>
</reference>
<keyword evidence="1" id="KW-0677">Repeat</keyword>
<dbReference type="InterPro" id="IPR046348">
    <property type="entry name" value="SIS_dom_sf"/>
</dbReference>
<dbReference type="GO" id="GO:1901135">
    <property type="term" value="P:carbohydrate derivative metabolic process"/>
    <property type="evidence" value="ECO:0007669"/>
    <property type="project" value="InterPro"/>
</dbReference>
<dbReference type="PROSITE" id="PS51464">
    <property type="entry name" value="SIS"/>
    <property type="match status" value="2"/>
</dbReference>
<dbReference type="PANTHER" id="PTHR10937">
    <property type="entry name" value="GLUCOSAMINE--FRUCTOSE-6-PHOSPHATE AMINOTRANSFERASE, ISOMERIZING"/>
    <property type="match status" value="1"/>
</dbReference>
<feature type="domain" description="SIS" evidence="2">
    <location>
        <begin position="198"/>
        <end position="347"/>
    </location>
</feature>
<protein>
    <submittedName>
        <fullName evidence="3">SIS domain-containing protein</fullName>
    </submittedName>
</protein>
<dbReference type="AlphaFoldDB" id="A0A9D1V8P6"/>
<dbReference type="InterPro" id="IPR001347">
    <property type="entry name" value="SIS_dom"/>
</dbReference>
<dbReference type="Proteomes" id="UP000824204">
    <property type="component" value="Unassembled WGS sequence"/>
</dbReference>
<dbReference type="InterPro" id="IPR035466">
    <property type="entry name" value="GlmS/AgaS_SIS"/>
</dbReference>
<accession>A0A9D1V8P6</accession>
<comment type="caution">
    <text evidence="3">The sequence shown here is derived from an EMBL/GenBank/DDBJ whole genome shotgun (WGS) entry which is preliminary data.</text>
</comment>
<sequence>MQYKDTLMWQELNLAPQVLETLAQKNKAVLEKIAAEIAKKQPANIYTAARGTSDHAMIFFKYLVESTSGLPVASGAPSVVTMYGAKLKLEKSLVVACSQSGKAADVMEIVKNANECGAITVAITNDEESPLAKLAQYHLCCFAGEEKSVAATKTFCSQLYLAQLLADLLAGSKDKALPALGKQLAEDAKKIDAATDSMVDAFVHTDECFILSRGVSSAIAFECGLKLQETCYIRARAYHSSDFYHGPMAMVGEGTKVILFASKNGLTVASEGVHREDYLKCADKMIELGADLYVVTDDAASFAGMKAHIVEIPGGENEAFTMYRFALTAQMLACKVSCGKGRNPDSPRALKKVTVTK</sequence>
<dbReference type="CDD" id="cd05008">
    <property type="entry name" value="SIS_GlmS_GlmD_1"/>
    <property type="match status" value="1"/>
</dbReference>
<dbReference type="PANTHER" id="PTHR10937:SF8">
    <property type="entry name" value="AMINOTRANSFERASE-RELATED"/>
    <property type="match status" value="1"/>
</dbReference>
<gene>
    <name evidence="3" type="ORF">H9741_06205</name>
</gene>
<dbReference type="GO" id="GO:0097367">
    <property type="term" value="F:carbohydrate derivative binding"/>
    <property type="evidence" value="ECO:0007669"/>
    <property type="project" value="InterPro"/>
</dbReference>
<dbReference type="CDD" id="cd05009">
    <property type="entry name" value="SIS_GlmS_GlmD_2"/>
    <property type="match status" value="1"/>
</dbReference>
<dbReference type="InterPro" id="IPR035490">
    <property type="entry name" value="GlmS/FrlB_SIS"/>
</dbReference>
<dbReference type="Gene3D" id="3.40.50.10490">
    <property type="entry name" value="Glucose-6-phosphate isomerase like protein, domain 1"/>
    <property type="match status" value="2"/>
</dbReference>
<organism evidence="3 4">
    <name type="scientific">Candidatus Borkfalkia faecipullorum</name>
    <dbReference type="NCBI Taxonomy" id="2838510"/>
    <lineage>
        <taxon>Bacteria</taxon>
        <taxon>Bacillati</taxon>
        <taxon>Bacillota</taxon>
        <taxon>Clostridia</taxon>
        <taxon>Christensenellales</taxon>
        <taxon>Christensenellaceae</taxon>
        <taxon>Candidatus Borkfalkia</taxon>
    </lineage>
</organism>
<dbReference type="Pfam" id="PF01380">
    <property type="entry name" value="SIS"/>
    <property type="match status" value="2"/>
</dbReference>
<feature type="domain" description="SIS" evidence="2">
    <location>
        <begin position="33"/>
        <end position="175"/>
    </location>
</feature>
<name>A0A9D1V8P6_9FIRM</name>
<dbReference type="EMBL" id="DXFX01000079">
    <property type="protein sequence ID" value="HIX08041.1"/>
    <property type="molecule type" value="Genomic_DNA"/>
</dbReference>
<evidence type="ECO:0000256" key="1">
    <source>
        <dbReference type="ARBA" id="ARBA00022737"/>
    </source>
</evidence>
<evidence type="ECO:0000313" key="3">
    <source>
        <dbReference type="EMBL" id="HIX08041.1"/>
    </source>
</evidence>